<keyword evidence="4" id="KW-1185">Reference proteome</keyword>
<dbReference type="SMART" id="SM00228">
    <property type="entry name" value="PDZ"/>
    <property type="match status" value="1"/>
</dbReference>
<accession>A0ABD3M1I9</accession>
<protein>
    <recommendedName>
        <fullName evidence="2">PDZ domain-containing protein</fullName>
    </recommendedName>
</protein>
<name>A0ABD3M1I9_9STRA</name>
<evidence type="ECO:0000313" key="4">
    <source>
        <dbReference type="Proteomes" id="UP001530293"/>
    </source>
</evidence>
<dbReference type="Pfam" id="PF00595">
    <property type="entry name" value="PDZ"/>
    <property type="match status" value="1"/>
</dbReference>
<dbReference type="Gene3D" id="2.30.42.10">
    <property type="match status" value="1"/>
</dbReference>
<dbReference type="EMBL" id="JALLBG020000302">
    <property type="protein sequence ID" value="KAL3756584.1"/>
    <property type="molecule type" value="Genomic_DNA"/>
</dbReference>
<comment type="caution">
    <text evidence="3">The sequence shown here is derived from an EMBL/GenBank/DDBJ whole genome shotgun (WGS) entry which is preliminary data.</text>
</comment>
<organism evidence="3 4">
    <name type="scientific">Discostella pseudostelligera</name>
    <dbReference type="NCBI Taxonomy" id="259834"/>
    <lineage>
        <taxon>Eukaryota</taxon>
        <taxon>Sar</taxon>
        <taxon>Stramenopiles</taxon>
        <taxon>Ochrophyta</taxon>
        <taxon>Bacillariophyta</taxon>
        <taxon>Coscinodiscophyceae</taxon>
        <taxon>Thalassiosirophycidae</taxon>
        <taxon>Stephanodiscales</taxon>
        <taxon>Stephanodiscaceae</taxon>
        <taxon>Discostella</taxon>
    </lineage>
</organism>
<dbReference type="InterPro" id="IPR036034">
    <property type="entry name" value="PDZ_sf"/>
</dbReference>
<evidence type="ECO:0000256" key="1">
    <source>
        <dbReference type="SAM" id="MobiDB-lite"/>
    </source>
</evidence>
<evidence type="ECO:0000259" key="2">
    <source>
        <dbReference type="PROSITE" id="PS50106"/>
    </source>
</evidence>
<proteinExistence type="predicted"/>
<dbReference type="PROSITE" id="PS50106">
    <property type="entry name" value="PDZ"/>
    <property type="match status" value="1"/>
</dbReference>
<dbReference type="Proteomes" id="UP001530293">
    <property type="component" value="Unassembled WGS sequence"/>
</dbReference>
<gene>
    <name evidence="3" type="ORF">ACHAWU_001787</name>
</gene>
<evidence type="ECO:0000313" key="3">
    <source>
        <dbReference type="EMBL" id="KAL3756584.1"/>
    </source>
</evidence>
<sequence>MPSRSRIKRHSLQHLRSLRSMSNDDDGNETNILPTLMGSLSGSKLHEYTLKEHKPLGCSVEESLAKESDNAKYVFVAEVIKGGNAARAGLREGDVIVQLSGTFDEVVDVAGLGIERIRSLVGGRPKENPLTIRVARGTDIMTRHQLALAELCIVGDDAETADCITSIFTADNDLYMEDNIATEICDEDDGTECMLDSMWDAWTEGLPVSAMEEDENDAVVEKDEKKKVAPWSSRSSPSGTYVRDPKTGKLVNIDE</sequence>
<feature type="domain" description="PDZ" evidence="2">
    <location>
        <begin position="56"/>
        <end position="136"/>
    </location>
</feature>
<dbReference type="SUPFAM" id="SSF50156">
    <property type="entry name" value="PDZ domain-like"/>
    <property type="match status" value="1"/>
</dbReference>
<dbReference type="InterPro" id="IPR001478">
    <property type="entry name" value="PDZ"/>
</dbReference>
<reference evidence="3 4" key="1">
    <citation type="submission" date="2024-10" db="EMBL/GenBank/DDBJ databases">
        <title>Updated reference genomes for cyclostephanoid diatoms.</title>
        <authorList>
            <person name="Roberts W.R."/>
            <person name="Alverson A.J."/>
        </authorList>
    </citation>
    <scope>NUCLEOTIDE SEQUENCE [LARGE SCALE GENOMIC DNA]</scope>
    <source>
        <strain evidence="3 4">AJA232-27</strain>
    </source>
</reference>
<feature type="region of interest" description="Disordered" evidence="1">
    <location>
        <begin position="211"/>
        <end position="255"/>
    </location>
</feature>
<dbReference type="AlphaFoldDB" id="A0ABD3M1I9"/>